<dbReference type="Gene3D" id="3.40.50.10190">
    <property type="entry name" value="BRCT domain"/>
    <property type="match status" value="1"/>
</dbReference>
<reference evidence="6" key="1">
    <citation type="submission" date="2016-06" db="UniProtKB">
        <authorList>
            <consortium name="WormBaseParasite"/>
        </authorList>
    </citation>
    <scope>IDENTIFICATION</scope>
</reference>
<dbReference type="PANTHER" id="PTHR24171:SF8">
    <property type="entry name" value="BRCA1-ASSOCIATED RING DOMAIN PROTEIN 1"/>
    <property type="match status" value="1"/>
</dbReference>
<dbReference type="PANTHER" id="PTHR24171">
    <property type="entry name" value="ANKYRIN REPEAT DOMAIN-CONTAINING PROTEIN 39-RELATED"/>
    <property type="match status" value="1"/>
</dbReference>
<feature type="region of interest" description="Disordered" evidence="3">
    <location>
        <begin position="201"/>
        <end position="237"/>
    </location>
</feature>
<dbReference type="Pfam" id="PF00023">
    <property type="entry name" value="Ank"/>
    <property type="match status" value="1"/>
</dbReference>
<dbReference type="Proteomes" id="UP000272942">
    <property type="component" value="Unassembled WGS sequence"/>
</dbReference>
<dbReference type="GO" id="GO:0070531">
    <property type="term" value="C:BRCA1-A complex"/>
    <property type="evidence" value="ECO:0007669"/>
    <property type="project" value="TreeGrafter"/>
</dbReference>
<keyword evidence="5" id="KW-1185">Reference proteome</keyword>
<dbReference type="SUPFAM" id="SSF48403">
    <property type="entry name" value="Ankyrin repeat"/>
    <property type="match status" value="1"/>
</dbReference>
<dbReference type="EMBL" id="UZAN01055677">
    <property type="protein sequence ID" value="VDP90951.1"/>
    <property type="molecule type" value="Genomic_DNA"/>
</dbReference>
<organism evidence="6">
    <name type="scientific">Echinostoma caproni</name>
    <dbReference type="NCBI Taxonomy" id="27848"/>
    <lineage>
        <taxon>Eukaryota</taxon>
        <taxon>Metazoa</taxon>
        <taxon>Spiralia</taxon>
        <taxon>Lophotrochozoa</taxon>
        <taxon>Platyhelminthes</taxon>
        <taxon>Trematoda</taxon>
        <taxon>Digenea</taxon>
        <taxon>Plagiorchiida</taxon>
        <taxon>Echinostomata</taxon>
        <taxon>Echinostomatoidea</taxon>
        <taxon>Echinostomatidae</taxon>
        <taxon>Echinostoma</taxon>
    </lineage>
</organism>
<keyword evidence="2" id="KW-0040">ANK repeat</keyword>
<name>A0A183B394_9TREM</name>
<dbReference type="OrthoDB" id="2384350at2759"/>
<dbReference type="InterPro" id="IPR036420">
    <property type="entry name" value="BRCT_dom_sf"/>
</dbReference>
<evidence type="ECO:0000313" key="4">
    <source>
        <dbReference type="EMBL" id="VDP90951.1"/>
    </source>
</evidence>
<evidence type="ECO:0000313" key="6">
    <source>
        <dbReference type="WBParaSite" id="ECPE_0001371901-mRNA-1"/>
    </source>
</evidence>
<evidence type="ECO:0000313" key="5">
    <source>
        <dbReference type="Proteomes" id="UP000272942"/>
    </source>
</evidence>
<gene>
    <name evidence="4" type="ORF">ECPE_LOCUS13679</name>
</gene>
<dbReference type="WBParaSite" id="ECPE_0001371901-mRNA-1">
    <property type="protein sequence ID" value="ECPE_0001371901-mRNA-1"/>
    <property type="gene ID" value="ECPE_0001371901"/>
</dbReference>
<reference evidence="4 5" key="2">
    <citation type="submission" date="2018-11" db="EMBL/GenBank/DDBJ databases">
        <authorList>
            <consortium name="Pathogen Informatics"/>
        </authorList>
    </citation>
    <scope>NUCLEOTIDE SEQUENCE [LARGE SCALE GENOMIC DNA]</scope>
    <source>
        <strain evidence="4 5">Egypt</strain>
    </source>
</reference>
<evidence type="ECO:0000256" key="1">
    <source>
        <dbReference type="ARBA" id="ARBA00022737"/>
    </source>
</evidence>
<sequence>MALVAVALLKAGATVDVPGGPDLDTPLHDAIQNCQQGCCEILLNHGADPLLPNGAGFTPLQLVDMSISKLNEPKGKSKSTLRSSQSNVTNTVRNTLLIIRDTLMASISKRCPPVVNNAIKINESVTSTSNDMCKRLSIIEASNPALSISFKERRRLRPVLLATGLNRTQQVTFGRVATMIRAQVVSNISPEVTHVITGAMTEISPSPHATSKKTSKRSASAPSNDRNLEKPSTSESSYQVSCPRTLKFLNAVLQVSHIFKKSVKILTL</sequence>
<proteinExistence type="predicted"/>
<keyword evidence="1" id="KW-0677">Repeat</keyword>
<dbReference type="Gene3D" id="1.25.40.20">
    <property type="entry name" value="Ankyrin repeat-containing domain"/>
    <property type="match status" value="1"/>
</dbReference>
<dbReference type="GO" id="GO:0004842">
    <property type="term" value="F:ubiquitin-protein transferase activity"/>
    <property type="evidence" value="ECO:0007669"/>
    <property type="project" value="TreeGrafter"/>
</dbReference>
<protein>
    <submittedName>
        <fullName evidence="6">ANK_REP_REGION domain-containing protein</fullName>
    </submittedName>
</protein>
<evidence type="ECO:0000256" key="3">
    <source>
        <dbReference type="SAM" id="MobiDB-lite"/>
    </source>
</evidence>
<dbReference type="AlphaFoldDB" id="A0A183B394"/>
<dbReference type="GO" id="GO:0031436">
    <property type="term" value="C:BRCA1-BARD1 complex"/>
    <property type="evidence" value="ECO:0007669"/>
    <property type="project" value="TreeGrafter"/>
</dbReference>
<dbReference type="InterPro" id="IPR036770">
    <property type="entry name" value="Ankyrin_rpt-contain_sf"/>
</dbReference>
<dbReference type="GO" id="GO:0085020">
    <property type="term" value="P:protein K6-linked ubiquitination"/>
    <property type="evidence" value="ECO:0007669"/>
    <property type="project" value="TreeGrafter"/>
</dbReference>
<dbReference type="InterPro" id="IPR002110">
    <property type="entry name" value="Ankyrin_rpt"/>
</dbReference>
<evidence type="ECO:0000256" key="2">
    <source>
        <dbReference type="ARBA" id="ARBA00023043"/>
    </source>
</evidence>
<accession>A0A183B394</accession>